<dbReference type="AlphaFoldDB" id="A0A5B8UQX9"/>
<sequence length="215" mass="24043">MKRRLFYIVIFVAFGFYSCKKDNGAKPSPDSYLPLTNGSSWSYQYSSDGGTADTLVITMTGGSTKINGKTYYNASSVFRQNSSPGYFYVGNHIYATRTIDGVSPAIELQLLNDTASVGFQWITQPTDNGKIGNKLARTVNSIKEKNIDRIIQGRTYTDVTHTRVLLQYDSNDGYGYQTTVTYDFYLAKGIGLIENDANTLNILHETETLFDYTIK</sequence>
<evidence type="ECO:0008006" key="3">
    <source>
        <dbReference type="Google" id="ProtNLM"/>
    </source>
</evidence>
<protein>
    <recommendedName>
        <fullName evidence="3">Lipoprotein</fullName>
    </recommendedName>
</protein>
<dbReference type="RefSeq" id="WP_147029807.1">
    <property type="nucleotide sequence ID" value="NZ_CP042436.1"/>
</dbReference>
<reference evidence="1 2" key="1">
    <citation type="journal article" date="2017" name="Curr. Microbiol.">
        <title>Mucilaginibacter ginsenosidivorans sp. nov., Isolated from Soil of Ginseng Field.</title>
        <authorList>
            <person name="Kim M.M."/>
            <person name="Siddiqi M.Z."/>
            <person name="Im W.T."/>
        </authorList>
    </citation>
    <scope>NUCLEOTIDE SEQUENCE [LARGE SCALE GENOMIC DNA]</scope>
    <source>
        <strain evidence="1 2">Gsoil 3017</strain>
    </source>
</reference>
<dbReference type="PROSITE" id="PS51257">
    <property type="entry name" value="PROKAR_LIPOPROTEIN"/>
    <property type="match status" value="1"/>
</dbReference>
<proteinExistence type="predicted"/>
<name>A0A5B8UQX9_9SPHI</name>
<organism evidence="1 2">
    <name type="scientific">Mucilaginibacter ginsenosidivorans</name>
    <dbReference type="NCBI Taxonomy" id="398053"/>
    <lineage>
        <taxon>Bacteria</taxon>
        <taxon>Pseudomonadati</taxon>
        <taxon>Bacteroidota</taxon>
        <taxon>Sphingobacteriia</taxon>
        <taxon>Sphingobacteriales</taxon>
        <taxon>Sphingobacteriaceae</taxon>
        <taxon>Mucilaginibacter</taxon>
    </lineage>
</organism>
<dbReference type="EMBL" id="CP042436">
    <property type="protein sequence ID" value="QEC61228.1"/>
    <property type="molecule type" value="Genomic_DNA"/>
</dbReference>
<dbReference type="OrthoDB" id="849973at2"/>
<evidence type="ECO:0000313" key="2">
    <source>
        <dbReference type="Proteomes" id="UP000321479"/>
    </source>
</evidence>
<keyword evidence="2" id="KW-1185">Reference proteome</keyword>
<accession>A0A5B8UQX9</accession>
<dbReference type="Proteomes" id="UP000321479">
    <property type="component" value="Chromosome"/>
</dbReference>
<evidence type="ECO:0000313" key="1">
    <source>
        <dbReference type="EMBL" id="QEC61228.1"/>
    </source>
</evidence>
<gene>
    <name evidence="1" type="ORF">FRZ54_01060</name>
</gene>
<dbReference type="KEGG" id="mgin:FRZ54_01060"/>